<proteinExistence type="predicted"/>
<dbReference type="RefSeq" id="WP_183443341.1">
    <property type="nucleotide sequence ID" value="NZ_JACHXD010000018.1"/>
</dbReference>
<dbReference type="AlphaFoldDB" id="A0A7W5FWB0"/>
<dbReference type="EMBL" id="JACHXD010000018">
    <property type="protein sequence ID" value="MBB3121641.1"/>
    <property type="molecule type" value="Genomic_DNA"/>
</dbReference>
<sequence>MDQAKQPSKEAVRHWMQTRVEERRPPPDPQQIRRELGWELARQERRETSYR</sequence>
<accession>A0A7W5FWB0</accession>
<organism evidence="2 3">
    <name type="scientific">Pseudoduganella violacea</name>
    <dbReference type="NCBI Taxonomy" id="1715466"/>
    <lineage>
        <taxon>Bacteria</taxon>
        <taxon>Pseudomonadati</taxon>
        <taxon>Pseudomonadota</taxon>
        <taxon>Betaproteobacteria</taxon>
        <taxon>Burkholderiales</taxon>
        <taxon>Oxalobacteraceae</taxon>
        <taxon>Telluria group</taxon>
        <taxon>Pseudoduganella</taxon>
    </lineage>
</organism>
<evidence type="ECO:0000256" key="1">
    <source>
        <dbReference type="SAM" id="MobiDB-lite"/>
    </source>
</evidence>
<evidence type="ECO:0000313" key="3">
    <source>
        <dbReference type="Proteomes" id="UP000541535"/>
    </source>
</evidence>
<comment type="caution">
    <text evidence="2">The sequence shown here is derived from an EMBL/GenBank/DDBJ whole genome shotgun (WGS) entry which is preliminary data.</text>
</comment>
<name>A0A7W5FWB0_9BURK</name>
<dbReference type="Proteomes" id="UP000541535">
    <property type="component" value="Unassembled WGS sequence"/>
</dbReference>
<protein>
    <submittedName>
        <fullName evidence="2">Uncharacterized protein</fullName>
    </submittedName>
</protein>
<keyword evidence="3" id="KW-1185">Reference proteome</keyword>
<evidence type="ECO:0000313" key="2">
    <source>
        <dbReference type="EMBL" id="MBB3121641.1"/>
    </source>
</evidence>
<feature type="region of interest" description="Disordered" evidence="1">
    <location>
        <begin position="1"/>
        <end position="51"/>
    </location>
</feature>
<reference evidence="2 3" key="1">
    <citation type="submission" date="2020-08" db="EMBL/GenBank/DDBJ databases">
        <title>Genomic Encyclopedia of Type Strains, Phase III (KMG-III): the genomes of soil and plant-associated and newly described type strains.</title>
        <authorList>
            <person name="Whitman W."/>
        </authorList>
    </citation>
    <scope>NUCLEOTIDE SEQUENCE [LARGE SCALE GENOMIC DNA]</scope>
    <source>
        <strain evidence="2 3">CECT 8897</strain>
    </source>
</reference>
<feature type="compositionally biased region" description="Basic and acidic residues" evidence="1">
    <location>
        <begin position="7"/>
        <end position="51"/>
    </location>
</feature>
<gene>
    <name evidence="2" type="ORF">FHS03_004719</name>
</gene>